<dbReference type="CDD" id="cd09272">
    <property type="entry name" value="RNase_HI_RT_Ty1"/>
    <property type="match status" value="1"/>
</dbReference>
<keyword evidence="1" id="KW-0645">Protease</keyword>
<dbReference type="GO" id="GO:0003676">
    <property type="term" value="F:nucleic acid binding"/>
    <property type="evidence" value="ECO:0007669"/>
    <property type="project" value="InterPro"/>
</dbReference>
<accession>A0A6L2J854</accession>
<dbReference type="InterPro" id="IPR036875">
    <property type="entry name" value="Znf_CCHC_sf"/>
</dbReference>
<keyword evidence="1" id="KW-0064">Aspartyl protease</keyword>
<feature type="compositionally biased region" description="Basic and acidic residues" evidence="3">
    <location>
        <begin position="220"/>
        <end position="236"/>
    </location>
</feature>
<keyword evidence="2" id="KW-0863">Zinc-finger</keyword>
<gene>
    <name evidence="5" type="ORF">Tci_004715</name>
</gene>
<protein>
    <submittedName>
        <fullName evidence="5">Putative ribonuclease H-like domain-containing protein</fullName>
    </submittedName>
</protein>
<dbReference type="GO" id="GO:0004190">
    <property type="term" value="F:aspartic-type endopeptidase activity"/>
    <property type="evidence" value="ECO:0007669"/>
    <property type="project" value="UniProtKB-KW"/>
</dbReference>
<evidence type="ECO:0000256" key="3">
    <source>
        <dbReference type="SAM" id="MobiDB-lite"/>
    </source>
</evidence>
<dbReference type="PROSITE" id="PS50158">
    <property type="entry name" value="ZF_CCHC"/>
    <property type="match status" value="1"/>
</dbReference>
<organism evidence="5">
    <name type="scientific">Tanacetum cinerariifolium</name>
    <name type="common">Dalmatian daisy</name>
    <name type="synonym">Chrysanthemum cinerariifolium</name>
    <dbReference type="NCBI Taxonomy" id="118510"/>
    <lineage>
        <taxon>Eukaryota</taxon>
        <taxon>Viridiplantae</taxon>
        <taxon>Streptophyta</taxon>
        <taxon>Embryophyta</taxon>
        <taxon>Tracheophyta</taxon>
        <taxon>Spermatophyta</taxon>
        <taxon>Magnoliopsida</taxon>
        <taxon>eudicotyledons</taxon>
        <taxon>Gunneridae</taxon>
        <taxon>Pentapetalae</taxon>
        <taxon>asterids</taxon>
        <taxon>campanulids</taxon>
        <taxon>Asterales</taxon>
        <taxon>Asteraceae</taxon>
        <taxon>Asteroideae</taxon>
        <taxon>Anthemideae</taxon>
        <taxon>Anthemidinae</taxon>
        <taxon>Tanacetum</taxon>
    </lineage>
</organism>
<dbReference type="Pfam" id="PF22936">
    <property type="entry name" value="Pol_BBD"/>
    <property type="match status" value="1"/>
</dbReference>
<sequence length="1227" mass="138778">MESLSPQVVSTAKLPILNPNGFDLWKMRIEQYFLMTDYSLWEVILNGDSPAPTRVTEDVIQPVAPTTAEQRLARKNELKARGTLLMALPDKHHLPTEWRTHTLIWRNKTDLKEQSLDDVFNNLRFMRLSTNEPVSAVASVSAASAKILVSDLPNMDTLNAADLEEIDLKWQMAMLTMRARRFLQRTGRNLRANGPTSMGFDMSKVECCNCHRKGHFARECRSPKDTRRNDAAEPQRRNIPVETSTSNALVSQCDGACTKAYATLQSHYDKLTDDFRKSQIDVISYKTGLESIEARLLVYQQYETVFEEDVKLLKLKVQLRDNALVVLRQKFEKAEQERDDLKLKLENSESDESLPPSPIYDRPSAPIIEDWVSNSEDDSEAKISQNAPSFVQPPDQVKTPRPFVKTIETSILTANHKTTIPKPKSNGNYKNGKACFVCKSLDHLIKDLPTAVLTKSKLVLITAARPVTAVVPKPLVTKPRQAKTVVTKPHSPPRRHINRNMSYLSDFEELNGGYVAFGGNQMGGKISSKGKIRTGKLDFDDVYFVKELKFNLFSVSQMCDKKNNVLFTDTKCLVLSLEFKLPDENQVLLRVPRENKYVQCKFDEKVDEGFLVGYSVSSKAFRNTNGDATFEVKERGFEERKPQSEVHVSPSSRYRNLSAKYKDFSDDSINEVNAADSPVLAVGQISTNSTNTFSAAGPLNAAVKDIIYSDDEEDVGAKADFTNLETTITVSPIPTTKVHKDNHVIQIIGDLSSATQTRSTKWVFRNKNDERGIIVRNKARLVTQGHTQEEGIDYEEVFPPVARIEAIRLFLAYASFMGFMVYQMDIKSTFLYGTIKEEVYVCQPLGFEDPDYSNKVYKVVRALYRLHQAPRAWYETLANYLLENGFQRGKIDQTLFIKRQKGDIILVQIYVDDIIFGSSNKDLCKAFEKLMKDKFQMSSMGTLTLFFGLQVKQKQDGIFISQDKYVAEILRIFGLTDRKSASTLIDTEKALLKDPNGEDVDVHTYRSMIGSLMYLTLSRPDIMFAVCARARFQVTPKASHLHAVKRIFRYLKGKPHFGLWYPKDSPFNLVAYSDSDYAGASLDRKSTTEGCQFLGCRLISWQCKKQTIISTSSTEAEYLAVASCCAQVLWIQNQLLDYGPDQTVSGKDSSNPLMADNLPKIVRYSTHHVALMKSWLVQKQTALGQTTTGKEISNPFMAESIDCLPNEEIFTELSRMGYEKPSTKLTF</sequence>
<dbReference type="AlphaFoldDB" id="A0A6L2J854"/>
<keyword evidence="2" id="KW-0479">Metal-binding</keyword>
<feature type="region of interest" description="Disordered" evidence="3">
    <location>
        <begin position="220"/>
        <end position="244"/>
    </location>
</feature>
<dbReference type="SUPFAM" id="SSF56672">
    <property type="entry name" value="DNA/RNA polymerases"/>
    <property type="match status" value="1"/>
</dbReference>
<dbReference type="InterPro" id="IPR054722">
    <property type="entry name" value="PolX-like_BBD"/>
</dbReference>
<feature type="region of interest" description="Disordered" evidence="3">
    <location>
        <begin position="378"/>
        <end position="399"/>
    </location>
</feature>
<dbReference type="GO" id="GO:0008270">
    <property type="term" value="F:zinc ion binding"/>
    <property type="evidence" value="ECO:0007669"/>
    <property type="project" value="UniProtKB-KW"/>
</dbReference>
<dbReference type="PANTHER" id="PTHR11439:SF495">
    <property type="entry name" value="REVERSE TRANSCRIPTASE, RNA-DEPENDENT DNA POLYMERASE-RELATED"/>
    <property type="match status" value="1"/>
</dbReference>
<evidence type="ECO:0000259" key="4">
    <source>
        <dbReference type="PROSITE" id="PS50158"/>
    </source>
</evidence>
<name>A0A6L2J854_TANCI</name>
<reference evidence="5" key="1">
    <citation type="journal article" date="2019" name="Sci. Rep.">
        <title>Draft genome of Tanacetum cinerariifolium, the natural source of mosquito coil.</title>
        <authorList>
            <person name="Yamashiro T."/>
            <person name="Shiraishi A."/>
            <person name="Satake H."/>
            <person name="Nakayama K."/>
        </authorList>
    </citation>
    <scope>NUCLEOTIDE SEQUENCE</scope>
</reference>
<dbReference type="Pfam" id="PF07727">
    <property type="entry name" value="RVT_2"/>
    <property type="match status" value="1"/>
</dbReference>
<evidence type="ECO:0000313" key="5">
    <source>
        <dbReference type="EMBL" id="GEU32737.1"/>
    </source>
</evidence>
<dbReference type="SUPFAM" id="SSF57756">
    <property type="entry name" value="Retrovirus zinc finger-like domains"/>
    <property type="match status" value="1"/>
</dbReference>
<comment type="caution">
    <text evidence="5">The sequence shown here is derived from an EMBL/GenBank/DDBJ whole genome shotgun (WGS) entry which is preliminary data.</text>
</comment>
<dbReference type="EMBL" id="BKCJ010000386">
    <property type="protein sequence ID" value="GEU32737.1"/>
    <property type="molecule type" value="Genomic_DNA"/>
</dbReference>
<proteinExistence type="predicted"/>
<feature type="domain" description="CCHC-type" evidence="4">
    <location>
        <begin position="207"/>
        <end position="222"/>
    </location>
</feature>
<dbReference type="PANTHER" id="PTHR11439">
    <property type="entry name" value="GAG-POL-RELATED RETROTRANSPOSON"/>
    <property type="match status" value="1"/>
</dbReference>
<evidence type="ECO:0000256" key="1">
    <source>
        <dbReference type="ARBA" id="ARBA00022750"/>
    </source>
</evidence>
<evidence type="ECO:0000256" key="2">
    <source>
        <dbReference type="PROSITE-ProRule" id="PRU00047"/>
    </source>
</evidence>
<keyword evidence="2" id="KW-0862">Zinc</keyword>
<dbReference type="InterPro" id="IPR013103">
    <property type="entry name" value="RVT_2"/>
</dbReference>
<feature type="region of interest" description="Disordered" evidence="3">
    <location>
        <begin position="342"/>
        <end position="362"/>
    </location>
</feature>
<dbReference type="InterPro" id="IPR001878">
    <property type="entry name" value="Znf_CCHC"/>
</dbReference>
<dbReference type="InterPro" id="IPR043502">
    <property type="entry name" value="DNA/RNA_pol_sf"/>
</dbReference>
<keyword evidence="1" id="KW-0378">Hydrolase</keyword>
<dbReference type="Gene3D" id="4.10.60.10">
    <property type="entry name" value="Zinc finger, CCHC-type"/>
    <property type="match status" value="1"/>
</dbReference>